<gene>
    <name evidence="2" type="ORF">QQ91_023640</name>
</gene>
<evidence type="ECO:0000313" key="2">
    <source>
        <dbReference type="EMBL" id="NEV70089.1"/>
    </source>
</evidence>
<accession>A0A0C1YB71</accession>
<comment type="caution">
    <text evidence="2">The sequence shown here is derived from an EMBL/GenBank/DDBJ whole genome shotgun (WGS) entry which is preliminary data.</text>
</comment>
<evidence type="ECO:0000259" key="1">
    <source>
        <dbReference type="Pfam" id="PF04230"/>
    </source>
</evidence>
<protein>
    <submittedName>
        <fullName evidence="2">Polysaccharide pyruvyl transferase family protein</fullName>
    </submittedName>
</protein>
<reference evidence="2" key="2">
    <citation type="journal article" date="2015" name="Genome Announc.">
        <title>Draft Genome Sequence of Filamentous Marine Cyanobacterium Lyngbya confervoides Strain BDU141951.</title>
        <authorList>
            <person name="Chandrababunaidu M.M."/>
            <person name="Sen D."/>
            <person name="Tripathy S."/>
        </authorList>
    </citation>
    <scope>NUCLEOTIDE SEQUENCE</scope>
    <source>
        <strain evidence="2">BDU141951</strain>
    </source>
</reference>
<reference evidence="2" key="3">
    <citation type="submission" date="2020-02" db="EMBL/GenBank/DDBJ databases">
        <authorList>
            <person name="Sarangi A.N."/>
            <person name="Ghosh S."/>
            <person name="Mukherjee M."/>
            <person name="Tripathy S."/>
        </authorList>
    </citation>
    <scope>NUCLEOTIDE SEQUENCE</scope>
    <source>
        <strain evidence="2">BDU141951</strain>
    </source>
</reference>
<dbReference type="AlphaFoldDB" id="A0A0C1YB71"/>
<dbReference type="Pfam" id="PF04230">
    <property type="entry name" value="PS_pyruv_trans"/>
    <property type="match status" value="1"/>
</dbReference>
<name>A0A0C1YB71_9CYAN</name>
<dbReference type="InterPro" id="IPR007345">
    <property type="entry name" value="Polysacch_pyruvyl_Trfase"/>
</dbReference>
<organism evidence="2">
    <name type="scientific">Lyngbya confervoides BDU141951</name>
    <dbReference type="NCBI Taxonomy" id="1574623"/>
    <lineage>
        <taxon>Bacteria</taxon>
        <taxon>Bacillati</taxon>
        <taxon>Cyanobacteriota</taxon>
        <taxon>Cyanophyceae</taxon>
        <taxon>Oscillatoriophycideae</taxon>
        <taxon>Oscillatoriales</taxon>
        <taxon>Microcoleaceae</taxon>
        <taxon>Lyngbya</taxon>
    </lineage>
</organism>
<keyword evidence="2" id="KW-0808">Transferase</keyword>
<dbReference type="EMBL" id="JTHE02000003">
    <property type="protein sequence ID" value="NEV70089.1"/>
    <property type="molecule type" value="Genomic_DNA"/>
</dbReference>
<reference evidence="2" key="1">
    <citation type="submission" date="2014-11" db="EMBL/GenBank/DDBJ databases">
        <authorList>
            <person name="Malar M.C."/>
            <person name="Sen D."/>
            <person name="Tripathy S."/>
        </authorList>
    </citation>
    <scope>NUCLEOTIDE SEQUENCE</scope>
    <source>
        <strain evidence="2">BDU141951</strain>
    </source>
</reference>
<proteinExistence type="predicted"/>
<dbReference type="GO" id="GO:0016740">
    <property type="term" value="F:transferase activity"/>
    <property type="evidence" value="ECO:0007669"/>
    <property type="project" value="UniProtKB-KW"/>
</dbReference>
<feature type="domain" description="Polysaccharide pyruvyl transferase" evidence="1">
    <location>
        <begin position="17"/>
        <end position="190"/>
    </location>
</feature>
<sequence>MKLYHWKPDDTFKNFGDDLNPWIWNQYIPNILDEDDSQVFIGIGTLLNYNLPKNTRKARFRIVFGSGVGYGNYVPELDDTYHVYCVRGPLSAQKLGIPDQLAVVDSAFLIRKLYDFGKRKKRYRCSFMPHFQNSCESWRAICQHLGWGYIDPAAPLEEVMVKIDETEILLTEAMHGAIVADAFRVAWLPIVTTPNILAFKWHDWCQSIGVEYYPHHIGRLFDFRQKNDLLDPLRQAKGWLRRREAASSLSKIAKQAQPTLSKEQTAKELTERLVEKLDCFKADFRSGKFS</sequence>